<dbReference type="AlphaFoldDB" id="A0A7R9BF15"/>
<evidence type="ECO:0000313" key="3">
    <source>
        <dbReference type="Proteomes" id="UP000678499"/>
    </source>
</evidence>
<accession>A0A7R9BF15</accession>
<dbReference type="InterPro" id="IPR001478">
    <property type="entry name" value="PDZ"/>
</dbReference>
<gene>
    <name evidence="2" type="ORF">NMOB1V02_LOCUS1876</name>
</gene>
<dbReference type="EMBL" id="OA882233">
    <property type="protein sequence ID" value="CAD7274018.1"/>
    <property type="molecule type" value="Genomic_DNA"/>
</dbReference>
<dbReference type="OrthoDB" id="165498at2759"/>
<keyword evidence="3" id="KW-1185">Reference proteome</keyword>
<dbReference type="PROSITE" id="PS50106">
    <property type="entry name" value="PDZ"/>
    <property type="match status" value="1"/>
</dbReference>
<proteinExistence type="predicted"/>
<dbReference type="Gene3D" id="2.30.42.10">
    <property type="match status" value="1"/>
</dbReference>
<reference evidence="2" key="1">
    <citation type="submission" date="2020-11" db="EMBL/GenBank/DDBJ databases">
        <authorList>
            <person name="Tran Van P."/>
        </authorList>
    </citation>
    <scope>NUCLEOTIDE SEQUENCE</scope>
</reference>
<dbReference type="PANTHER" id="PTHR46900">
    <property type="entry name" value="TYROSINE-PROTEIN PHOSPHATASE NON-RECEPTOR TYPE 13"/>
    <property type="match status" value="1"/>
</dbReference>
<protein>
    <recommendedName>
        <fullName evidence="1">PDZ domain-containing protein</fullName>
    </recommendedName>
</protein>
<dbReference type="Proteomes" id="UP000678499">
    <property type="component" value="Unassembled WGS sequence"/>
</dbReference>
<organism evidence="2">
    <name type="scientific">Notodromas monacha</name>
    <dbReference type="NCBI Taxonomy" id="399045"/>
    <lineage>
        <taxon>Eukaryota</taxon>
        <taxon>Metazoa</taxon>
        <taxon>Ecdysozoa</taxon>
        <taxon>Arthropoda</taxon>
        <taxon>Crustacea</taxon>
        <taxon>Oligostraca</taxon>
        <taxon>Ostracoda</taxon>
        <taxon>Podocopa</taxon>
        <taxon>Podocopida</taxon>
        <taxon>Cypridocopina</taxon>
        <taxon>Cypridoidea</taxon>
        <taxon>Cyprididae</taxon>
        <taxon>Notodromas</taxon>
    </lineage>
</organism>
<dbReference type="SUPFAM" id="SSF50156">
    <property type="entry name" value="PDZ domain-like"/>
    <property type="match status" value="1"/>
</dbReference>
<evidence type="ECO:0000313" key="2">
    <source>
        <dbReference type="EMBL" id="CAD7274018.1"/>
    </source>
</evidence>
<dbReference type="InterPro" id="IPR036034">
    <property type="entry name" value="PDZ_sf"/>
</dbReference>
<dbReference type="PANTHER" id="PTHR46900:SF2">
    <property type="entry name" value="TYROSINE-PROTEIN PHOSPHATASE NON-RECEPTOR TYPE 13"/>
    <property type="match status" value="1"/>
</dbReference>
<dbReference type="EMBL" id="CAJPEX010000196">
    <property type="protein sequence ID" value="CAG0914170.1"/>
    <property type="molecule type" value="Genomic_DNA"/>
</dbReference>
<name>A0A7R9BF15_9CRUS</name>
<dbReference type="InterPro" id="IPR052074">
    <property type="entry name" value="NonRcpt_TyrProt_Phosphatase"/>
</dbReference>
<evidence type="ECO:0000259" key="1">
    <source>
        <dbReference type="PROSITE" id="PS50106"/>
    </source>
</evidence>
<dbReference type="Pfam" id="PF00595">
    <property type="entry name" value="PDZ"/>
    <property type="match status" value="1"/>
</dbReference>
<sequence length="150" mass="16657">MSPKRNNSRNSEEFEVTLTKVHGSLGFTLRKEDDSILGHYIRALVKEPAISNGRLKPGDKIVSVNGVDISEKTHAEAVAFLRSCPEVVTLRLYRDMDQTPVSPLSPTATSVEDITDSTNKRNIGSSPSTLRRFRTFQLLHGLDSVQMDTD</sequence>
<feature type="domain" description="PDZ" evidence="1">
    <location>
        <begin position="15"/>
        <end position="96"/>
    </location>
</feature>
<dbReference type="SMART" id="SM00228">
    <property type="entry name" value="PDZ"/>
    <property type="match status" value="1"/>
</dbReference>